<keyword evidence="2" id="KW-1185">Reference proteome</keyword>
<dbReference type="Proteomes" id="UP000278962">
    <property type="component" value="Unassembled WGS sequence"/>
</dbReference>
<reference evidence="1 2" key="1">
    <citation type="submission" date="2018-10" db="EMBL/GenBank/DDBJ databases">
        <title>Genomic Encyclopedia of Archaeal and Bacterial Type Strains, Phase II (KMG-II): from individual species to whole genera.</title>
        <authorList>
            <person name="Goeker M."/>
        </authorList>
    </citation>
    <scope>NUCLEOTIDE SEQUENCE [LARGE SCALE GENOMIC DNA]</scope>
    <source>
        <strain evidence="1 2">DSM 14954</strain>
    </source>
</reference>
<name>A0A660LFN1_9ACTN</name>
<evidence type="ECO:0000313" key="1">
    <source>
        <dbReference type="EMBL" id="RKQ92730.1"/>
    </source>
</evidence>
<organism evidence="1 2">
    <name type="scientific">Solirubrobacter pauli</name>
    <dbReference type="NCBI Taxonomy" id="166793"/>
    <lineage>
        <taxon>Bacteria</taxon>
        <taxon>Bacillati</taxon>
        <taxon>Actinomycetota</taxon>
        <taxon>Thermoleophilia</taxon>
        <taxon>Solirubrobacterales</taxon>
        <taxon>Solirubrobacteraceae</taxon>
        <taxon>Solirubrobacter</taxon>
    </lineage>
</organism>
<sequence length="207" mass="23013">MPAVLHGLVETMANRRPTGEWHLQLDGRAATGAPLIEIVETFLDAFPYAGFSKIELYPGEEADERAWSVADGPDALEVFAANGYGFDATLDLTLFWQPDDEEPREATLPESAELLFTRDVPTVTLTLWPNLFTDALRLPERVPAATPTPRYVSELVVWPAAAARNRARLEASLRRWERASGGTIEHWIADRVEPIGRYGFPASAEPR</sequence>
<gene>
    <name evidence="1" type="ORF">C8N24_2583</name>
</gene>
<accession>A0A660LFN1</accession>
<comment type="caution">
    <text evidence="1">The sequence shown here is derived from an EMBL/GenBank/DDBJ whole genome shotgun (WGS) entry which is preliminary data.</text>
</comment>
<dbReference type="EMBL" id="RBIL01000001">
    <property type="protein sequence ID" value="RKQ92730.1"/>
    <property type="molecule type" value="Genomic_DNA"/>
</dbReference>
<protein>
    <submittedName>
        <fullName evidence="1">Uncharacterized protein</fullName>
    </submittedName>
</protein>
<evidence type="ECO:0000313" key="2">
    <source>
        <dbReference type="Proteomes" id="UP000278962"/>
    </source>
</evidence>
<dbReference type="AlphaFoldDB" id="A0A660LFN1"/>
<proteinExistence type="predicted"/>